<feature type="chain" id="PRO_5041428266" description="Ig-like domain-containing protein" evidence="1">
    <location>
        <begin position="20"/>
        <end position="465"/>
    </location>
</feature>
<accession>A0AA39XZH3</accession>
<name>A0AA39XZH3_9PEZI</name>
<evidence type="ECO:0008006" key="4">
    <source>
        <dbReference type="Google" id="ProtNLM"/>
    </source>
</evidence>
<gene>
    <name evidence="2" type="ORF">B0T16DRAFT_354277</name>
</gene>
<feature type="signal peptide" evidence="1">
    <location>
        <begin position="1"/>
        <end position="19"/>
    </location>
</feature>
<evidence type="ECO:0000256" key="1">
    <source>
        <dbReference type="SAM" id="SignalP"/>
    </source>
</evidence>
<organism evidence="2 3">
    <name type="scientific">Cercophora newfieldiana</name>
    <dbReference type="NCBI Taxonomy" id="92897"/>
    <lineage>
        <taxon>Eukaryota</taxon>
        <taxon>Fungi</taxon>
        <taxon>Dikarya</taxon>
        <taxon>Ascomycota</taxon>
        <taxon>Pezizomycotina</taxon>
        <taxon>Sordariomycetes</taxon>
        <taxon>Sordariomycetidae</taxon>
        <taxon>Sordariales</taxon>
        <taxon>Lasiosphaeriaceae</taxon>
        <taxon>Cercophora</taxon>
    </lineage>
</organism>
<proteinExistence type="predicted"/>
<evidence type="ECO:0000313" key="3">
    <source>
        <dbReference type="Proteomes" id="UP001174936"/>
    </source>
</evidence>
<keyword evidence="1" id="KW-0732">Signal</keyword>
<dbReference type="AlphaFoldDB" id="A0AA39XZH3"/>
<dbReference type="Proteomes" id="UP001174936">
    <property type="component" value="Unassembled WGS sequence"/>
</dbReference>
<sequence>MVRLGDCLLGLVLALGASASPVIQGRQYSNDPNAKPPTAAECLEISLTYPNHIILGPELTTINGSSGGTQGDIGFLAFNTATHVMALCRAKNIELDPKTSDQWHNCNVTGLQFQFNLTSFEMNLRNTWSCGNSSLVFSSTGTWEEPLIQGCFDDPDAARGVEILCIMGNSQVSGALSTPVPITPQLPILPFTPYESPERCPDRSIDPEWVVDKFSYQHHADKSYGISIDLTSIATNEVVSCHAAVDSKTAESSDGVTRWAKCSPTTVGTFITSTEVSFEQNYGILGVRQSWSCPDAIKGYDEDVYTGVGYLATSLVCPDRQGNSSAEYSCGLPAPASGEKIRFSGYWPDAPQMPHTTYSHSCTVASFLNTTNITLQEYQVDTVTDATGKASLVGTFSIANPGPGDVYRLNRIPVIDDGEWHACEAAPGQSLPWQLAGCRYALDRPLRQLSFRLSWYCDDRDPLHP</sequence>
<keyword evidence="3" id="KW-1185">Reference proteome</keyword>
<protein>
    <recommendedName>
        <fullName evidence="4">Ig-like domain-containing protein</fullName>
    </recommendedName>
</protein>
<comment type="caution">
    <text evidence="2">The sequence shown here is derived from an EMBL/GenBank/DDBJ whole genome shotgun (WGS) entry which is preliminary data.</text>
</comment>
<evidence type="ECO:0000313" key="2">
    <source>
        <dbReference type="EMBL" id="KAK0642969.1"/>
    </source>
</evidence>
<dbReference type="EMBL" id="JAULSV010000005">
    <property type="protein sequence ID" value="KAK0642969.1"/>
    <property type="molecule type" value="Genomic_DNA"/>
</dbReference>
<reference evidence="2" key="1">
    <citation type="submission" date="2023-06" db="EMBL/GenBank/DDBJ databases">
        <title>Genome-scale phylogeny and comparative genomics of the fungal order Sordariales.</title>
        <authorList>
            <consortium name="Lawrence Berkeley National Laboratory"/>
            <person name="Hensen N."/>
            <person name="Bonometti L."/>
            <person name="Westerberg I."/>
            <person name="Brannstrom I.O."/>
            <person name="Guillou S."/>
            <person name="Cros-Aarteil S."/>
            <person name="Calhoun S."/>
            <person name="Haridas S."/>
            <person name="Kuo A."/>
            <person name="Mondo S."/>
            <person name="Pangilinan J."/>
            <person name="Riley R."/>
            <person name="Labutti K."/>
            <person name="Andreopoulos B."/>
            <person name="Lipzen A."/>
            <person name="Chen C."/>
            <person name="Yanf M."/>
            <person name="Daum C."/>
            <person name="Ng V."/>
            <person name="Clum A."/>
            <person name="Steindorff A."/>
            <person name="Ohm R."/>
            <person name="Martin F."/>
            <person name="Silar P."/>
            <person name="Natvig D."/>
            <person name="Lalanne C."/>
            <person name="Gautier V."/>
            <person name="Ament-Velasquez S.L."/>
            <person name="Kruys A."/>
            <person name="Hutchinson M.I."/>
            <person name="Powell A.J."/>
            <person name="Barry K."/>
            <person name="Miller A.N."/>
            <person name="Grigoriev I.V."/>
            <person name="Debuchy R."/>
            <person name="Gladieux P."/>
            <person name="Thoren M.H."/>
            <person name="Johannesson H."/>
        </authorList>
    </citation>
    <scope>NUCLEOTIDE SEQUENCE</scope>
    <source>
        <strain evidence="2">SMH2532-1</strain>
    </source>
</reference>